<name>A0A9P5CG72_9HYPO</name>
<proteinExistence type="predicted"/>
<evidence type="ECO:0000313" key="3">
    <source>
        <dbReference type="Proteomes" id="UP000801864"/>
    </source>
</evidence>
<accession>A0A9P5CG72</accession>
<reference evidence="2 3" key="1">
    <citation type="submission" date="2018-06" db="EMBL/GenBank/DDBJ databases">
        <title>Genome analysis of cellulolytic fungus Trichoderma lentiforme CFAM-422.</title>
        <authorList>
            <person name="Steindorff A.S."/>
            <person name="Formighieri E.F."/>
            <person name="Midorikawa G.E.O."/>
            <person name="Tamietti M.S."/>
            <person name="Ramos E.Z."/>
            <person name="Silva A.S."/>
            <person name="Bon E.P.S."/>
            <person name="Mendes T.D."/>
            <person name="Damaso M.C.T."/>
            <person name="Favaro L.C.L."/>
        </authorList>
    </citation>
    <scope>NUCLEOTIDE SEQUENCE [LARGE SCALE GENOMIC DNA]</scope>
    <source>
        <strain evidence="2 3">CFAM-422</strain>
    </source>
</reference>
<evidence type="ECO:0000256" key="1">
    <source>
        <dbReference type="SAM" id="MobiDB-lite"/>
    </source>
</evidence>
<dbReference type="Proteomes" id="UP000801864">
    <property type="component" value="Unassembled WGS sequence"/>
</dbReference>
<sequence length="151" mass="16503">MEADTIRSNAIPHSLETQWKGKHFASRPPSWRTLLRRTQQVAPSEHVHAPSARASSLHRVSSQRRRPVCNPQLRPTAPEQRWINLHKVPAKQNLLALKLAPAEGSMDGFGGPGKAMRIAEMGSIGGRGPGPSLTRTSRAGSWATLSANRSH</sequence>
<feature type="region of interest" description="Disordered" evidence="1">
    <location>
        <begin position="120"/>
        <end position="151"/>
    </location>
</feature>
<comment type="caution">
    <text evidence="2">The sequence shown here is derived from an EMBL/GenBank/DDBJ whole genome shotgun (WGS) entry which is preliminary data.</text>
</comment>
<evidence type="ECO:0000313" key="2">
    <source>
        <dbReference type="EMBL" id="KAF3073052.1"/>
    </source>
</evidence>
<feature type="region of interest" description="Disordered" evidence="1">
    <location>
        <begin position="41"/>
        <end position="75"/>
    </location>
</feature>
<dbReference type="AlphaFoldDB" id="A0A9P5CG72"/>
<protein>
    <submittedName>
        <fullName evidence="2">Uncharacterized protein</fullName>
    </submittedName>
</protein>
<feature type="compositionally biased region" description="Polar residues" evidence="1">
    <location>
        <begin position="133"/>
        <end position="151"/>
    </location>
</feature>
<gene>
    <name evidence="2" type="ORF">CFAM422_004663</name>
</gene>
<organism evidence="2 3">
    <name type="scientific">Trichoderma lentiforme</name>
    <dbReference type="NCBI Taxonomy" id="1567552"/>
    <lineage>
        <taxon>Eukaryota</taxon>
        <taxon>Fungi</taxon>
        <taxon>Dikarya</taxon>
        <taxon>Ascomycota</taxon>
        <taxon>Pezizomycotina</taxon>
        <taxon>Sordariomycetes</taxon>
        <taxon>Hypocreomycetidae</taxon>
        <taxon>Hypocreales</taxon>
        <taxon>Hypocreaceae</taxon>
        <taxon>Trichoderma</taxon>
    </lineage>
</organism>
<keyword evidence="3" id="KW-1185">Reference proteome</keyword>
<dbReference type="EMBL" id="QLNT01000007">
    <property type="protein sequence ID" value="KAF3073052.1"/>
    <property type="molecule type" value="Genomic_DNA"/>
</dbReference>